<dbReference type="STRING" id="1280847.SAMN04488036_101705"/>
<dbReference type="SUPFAM" id="SSF50952">
    <property type="entry name" value="Soluble quinoprotein glucose dehydrogenase"/>
    <property type="match status" value="1"/>
</dbReference>
<organism evidence="3 4">
    <name type="scientific">Shimia haliotis</name>
    <dbReference type="NCBI Taxonomy" id="1280847"/>
    <lineage>
        <taxon>Bacteria</taxon>
        <taxon>Pseudomonadati</taxon>
        <taxon>Pseudomonadota</taxon>
        <taxon>Alphaproteobacteria</taxon>
        <taxon>Rhodobacterales</taxon>
        <taxon>Roseobacteraceae</taxon>
    </lineage>
</organism>
<dbReference type="Pfam" id="PF07995">
    <property type="entry name" value="GSDH"/>
    <property type="match status" value="1"/>
</dbReference>
<dbReference type="InterPro" id="IPR011041">
    <property type="entry name" value="Quinoprot_gluc/sorb_DH_b-prop"/>
</dbReference>
<protein>
    <submittedName>
        <fullName evidence="3">Glucose/arabinose dehydrogenase, beta-propeller fold</fullName>
    </submittedName>
</protein>
<sequence>MNMLKAIVCAVSILLSGGGVLAFDAADLRIEPVVENLRTPWGFGFLPEGALLITERGGKLRYISPNGQRHSVSGVPKVQTDGQGGLLDVLVPSDFAERREIYLTFSKKQKPGSGTAVARARLSSDGRKLTDVEVIFEMTAGNRGGRHFGSRLAEAPDGHLYVTIGERGDQPSAQDLSRHNGSVIRITRDGRSAPDNPFAKRANAQAEIWSYGHRNPQGMAFDSAGRLWVVEHGAKGGDEVNRIKKGANYGWPVISYGTHYSGAKIGEGTAKSGMQQPAFYWDPSIAPSGMAIYSGKLWPNWRNAMFIGSLKSDHISVLSGSPLSEVAKINTPETKRVRDVREGPDGGIWFLSEDLGTLYRIDPSK</sequence>
<dbReference type="PANTHER" id="PTHR19328">
    <property type="entry name" value="HEDGEHOG-INTERACTING PROTEIN"/>
    <property type="match status" value="1"/>
</dbReference>
<dbReference type="InterPro" id="IPR012938">
    <property type="entry name" value="Glc/Sorbosone_DH"/>
</dbReference>
<dbReference type="InterPro" id="IPR011042">
    <property type="entry name" value="6-blade_b-propeller_TolB-like"/>
</dbReference>
<keyword evidence="4" id="KW-1185">Reference proteome</keyword>
<accession>A0A1I4B214</accession>
<dbReference type="PANTHER" id="PTHR19328:SF75">
    <property type="entry name" value="ALDOSE SUGAR DEHYDROGENASE YLII"/>
    <property type="match status" value="1"/>
</dbReference>
<dbReference type="AlphaFoldDB" id="A0A1I4B214"/>
<evidence type="ECO:0000313" key="3">
    <source>
        <dbReference type="EMBL" id="SFK61949.1"/>
    </source>
</evidence>
<dbReference type="EMBL" id="FOSZ01000001">
    <property type="protein sequence ID" value="SFK61949.1"/>
    <property type="molecule type" value="Genomic_DNA"/>
</dbReference>
<dbReference type="RefSeq" id="WP_425288655.1">
    <property type="nucleotide sequence ID" value="NZ_FOSZ01000001.1"/>
</dbReference>
<reference evidence="4" key="1">
    <citation type="submission" date="2016-10" db="EMBL/GenBank/DDBJ databases">
        <authorList>
            <person name="Varghese N."/>
            <person name="Submissions S."/>
        </authorList>
    </citation>
    <scope>NUCLEOTIDE SEQUENCE [LARGE SCALE GENOMIC DNA]</scope>
    <source>
        <strain evidence="4">DSM 28453</strain>
    </source>
</reference>
<gene>
    <name evidence="3" type="ORF">SAMN04488036_101705</name>
</gene>
<keyword evidence="1" id="KW-0732">Signal</keyword>
<name>A0A1I4B214_9RHOB</name>
<proteinExistence type="predicted"/>
<dbReference type="Proteomes" id="UP000198851">
    <property type="component" value="Unassembled WGS sequence"/>
</dbReference>
<evidence type="ECO:0000313" key="4">
    <source>
        <dbReference type="Proteomes" id="UP000198851"/>
    </source>
</evidence>
<dbReference type="Gene3D" id="2.120.10.30">
    <property type="entry name" value="TolB, C-terminal domain"/>
    <property type="match status" value="1"/>
</dbReference>
<feature type="signal peptide" evidence="1">
    <location>
        <begin position="1"/>
        <end position="22"/>
    </location>
</feature>
<feature type="domain" description="Glucose/Sorbosone dehydrogenase" evidence="2">
    <location>
        <begin position="37"/>
        <end position="360"/>
    </location>
</feature>
<feature type="chain" id="PRO_5011487451" evidence="1">
    <location>
        <begin position="23"/>
        <end position="365"/>
    </location>
</feature>
<evidence type="ECO:0000256" key="1">
    <source>
        <dbReference type="SAM" id="SignalP"/>
    </source>
</evidence>
<evidence type="ECO:0000259" key="2">
    <source>
        <dbReference type="Pfam" id="PF07995"/>
    </source>
</evidence>